<comment type="subcellular location">
    <subcellularLocation>
        <location evidence="1">Nucleus</location>
    </subcellularLocation>
</comment>
<dbReference type="FunFam" id="4.10.1100.10:FF:000001">
    <property type="entry name" value="Squamosa promoter-binding-like protein 14"/>
    <property type="match status" value="1"/>
</dbReference>
<dbReference type="PANTHER" id="PTHR31251:SF160">
    <property type="entry name" value="SBP-TYPE DOMAIN-CONTAINING PROTEIN"/>
    <property type="match status" value="1"/>
</dbReference>
<keyword evidence="4" id="KW-0862">Zinc</keyword>
<keyword evidence="7" id="KW-0804">Transcription</keyword>
<dbReference type="PROSITE" id="PS51141">
    <property type="entry name" value="ZF_SBP"/>
    <property type="match status" value="1"/>
</dbReference>
<dbReference type="InterPro" id="IPR044817">
    <property type="entry name" value="SBP-like"/>
</dbReference>
<dbReference type="AlphaFoldDB" id="A0A6G8D856"/>
<name>A0A6G8D856_RUBOC</name>
<keyword evidence="3 9" id="KW-0863">Zinc-finger</keyword>
<accession>A0A6G8D856</accession>
<dbReference type="GO" id="GO:0005634">
    <property type="term" value="C:nucleus"/>
    <property type="evidence" value="ECO:0007669"/>
    <property type="project" value="UniProtKB-SubCell"/>
</dbReference>
<dbReference type="InterPro" id="IPR036893">
    <property type="entry name" value="SBP_sf"/>
</dbReference>
<dbReference type="Gene3D" id="4.10.1100.10">
    <property type="entry name" value="Transcription factor, SBP-box domain"/>
    <property type="match status" value="1"/>
</dbReference>
<evidence type="ECO:0000256" key="3">
    <source>
        <dbReference type="ARBA" id="ARBA00022771"/>
    </source>
</evidence>
<dbReference type="Pfam" id="PF03110">
    <property type="entry name" value="SBP"/>
    <property type="match status" value="1"/>
</dbReference>
<keyword evidence="5" id="KW-0805">Transcription regulation</keyword>
<reference evidence="11" key="1">
    <citation type="submission" date="2019-07" db="EMBL/GenBank/DDBJ databases">
        <title>Identification of SPL gene family in Rubus occidentalis.</title>
        <authorList>
            <person name="Li H."/>
        </authorList>
    </citation>
    <scope>NUCLEOTIDE SEQUENCE</scope>
</reference>
<protein>
    <submittedName>
        <fullName evidence="11">SPL7</fullName>
    </submittedName>
</protein>
<evidence type="ECO:0000256" key="8">
    <source>
        <dbReference type="ARBA" id="ARBA00023242"/>
    </source>
</evidence>
<sequence>MESWSCISEGKGFVSDETISHSDSLARNRNALMGWDLKIPCNYESQGFGELGLPEMISKHLPRSTINTSSMGSPNLFSGEDESSSKISSSIVESNSRDSSLFDLKLGRFADNRDVYNSKLSKGASILSSSESSTPTKRMRITGVYSQTSYCQVYGCNKDLSSSKDYHKRHRVCEAHSKTAKVIVKGIEQRFCQQCSRFHLLAEFDNGKRSCRKRLAGHNERRRKPQVDIHSGRAGRLLQSYNGNRFPGTMLTAASFICQDILPGGILDAKNYGTSDWCRRIKVEGDTQYRPLSGVPVTNGHLHLKPVLPSYDIGKQYPPVDENGTNNLLTGRILGENGSQYPHDMRSLNSGSHSIYQEVALGSEDFNVFGTTASTVQGLSRIPDSGFALSLLSPQPQSSPSHSSGILMARPLVMPVNHTHYNLSQVSDKLFGGCSQASTSGVSHKYPSLGPMMITSGSDTDDFGISDEIFQVSQFVNTKDRLSCDGGTTIDLLQLSSQLQRVDDQRQSLQVKQENDASAASESLQETIEGTKYRSWEQIHRGSPRETMTVALEEVKKELLLAYNFNLLLSNF</sequence>
<dbReference type="PANTHER" id="PTHR31251">
    <property type="entry name" value="SQUAMOSA PROMOTER-BINDING-LIKE PROTEIN 4"/>
    <property type="match status" value="1"/>
</dbReference>
<evidence type="ECO:0000256" key="2">
    <source>
        <dbReference type="ARBA" id="ARBA00022723"/>
    </source>
</evidence>
<evidence type="ECO:0000256" key="5">
    <source>
        <dbReference type="ARBA" id="ARBA00023015"/>
    </source>
</evidence>
<dbReference type="EMBL" id="MN245045">
    <property type="protein sequence ID" value="QIL87232.1"/>
    <property type="molecule type" value="mRNA"/>
</dbReference>
<feature type="domain" description="SBP-type" evidence="10">
    <location>
        <begin position="148"/>
        <end position="225"/>
    </location>
</feature>
<proteinExistence type="evidence at transcript level"/>
<keyword evidence="8" id="KW-0539">Nucleus</keyword>
<dbReference type="GO" id="GO:0003677">
    <property type="term" value="F:DNA binding"/>
    <property type="evidence" value="ECO:0007669"/>
    <property type="project" value="UniProtKB-KW"/>
</dbReference>
<keyword evidence="2" id="KW-0479">Metal-binding</keyword>
<evidence type="ECO:0000256" key="9">
    <source>
        <dbReference type="PROSITE-ProRule" id="PRU00470"/>
    </source>
</evidence>
<evidence type="ECO:0000313" key="11">
    <source>
        <dbReference type="EMBL" id="QIL87232.1"/>
    </source>
</evidence>
<dbReference type="GO" id="GO:0008270">
    <property type="term" value="F:zinc ion binding"/>
    <property type="evidence" value="ECO:0007669"/>
    <property type="project" value="UniProtKB-KW"/>
</dbReference>
<evidence type="ECO:0000256" key="1">
    <source>
        <dbReference type="ARBA" id="ARBA00004123"/>
    </source>
</evidence>
<dbReference type="InterPro" id="IPR004333">
    <property type="entry name" value="SBP_dom"/>
</dbReference>
<evidence type="ECO:0000256" key="4">
    <source>
        <dbReference type="ARBA" id="ARBA00022833"/>
    </source>
</evidence>
<evidence type="ECO:0000256" key="7">
    <source>
        <dbReference type="ARBA" id="ARBA00023163"/>
    </source>
</evidence>
<organism evidence="11">
    <name type="scientific">Rubus occidentalis</name>
    <name type="common">Black raspberry</name>
    <dbReference type="NCBI Taxonomy" id="75079"/>
    <lineage>
        <taxon>Eukaryota</taxon>
        <taxon>Viridiplantae</taxon>
        <taxon>Streptophyta</taxon>
        <taxon>Embryophyta</taxon>
        <taxon>Tracheophyta</taxon>
        <taxon>Spermatophyta</taxon>
        <taxon>Magnoliopsida</taxon>
        <taxon>eudicotyledons</taxon>
        <taxon>Gunneridae</taxon>
        <taxon>Pentapetalae</taxon>
        <taxon>rosids</taxon>
        <taxon>fabids</taxon>
        <taxon>Rosales</taxon>
        <taxon>Rosaceae</taxon>
        <taxon>Rosoideae</taxon>
        <taxon>Rosoideae incertae sedis</taxon>
        <taxon>Rubus</taxon>
    </lineage>
</organism>
<keyword evidence="6" id="KW-0238">DNA-binding</keyword>
<evidence type="ECO:0000256" key="6">
    <source>
        <dbReference type="ARBA" id="ARBA00023125"/>
    </source>
</evidence>
<evidence type="ECO:0000259" key="10">
    <source>
        <dbReference type="PROSITE" id="PS51141"/>
    </source>
</evidence>
<dbReference type="SUPFAM" id="SSF103612">
    <property type="entry name" value="SBT domain"/>
    <property type="match status" value="1"/>
</dbReference>